<feature type="region of interest" description="Disordered" evidence="1">
    <location>
        <begin position="551"/>
        <end position="692"/>
    </location>
</feature>
<dbReference type="KEGG" id="more:E1B28_007399"/>
<feature type="compositionally biased region" description="Pro residues" evidence="1">
    <location>
        <begin position="610"/>
        <end position="632"/>
    </location>
</feature>
<gene>
    <name evidence="2" type="ORF">E1B28_007399</name>
</gene>
<feature type="region of interest" description="Disordered" evidence="1">
    <location>
        <begin position="713"/>
        <end position="761"/>
    </location>
</feature>
<reference evidence="2" key="1">
    <citation type="journal article" date="2021" name="Genome Biol. Evol.">
        <title>The assembled and annotated genome of the fairy-ring fungus Marasmius oreades.</title>
        <authorList>
            <person name="Hiltunen M."/>
            <person name="Ament-Velasquez S.L."/>
            <person name="Johannesson H."/>
        </authorList>
    </citation>
    <scope>NUCLEOTIDE SEQUENCE</scope>
    <source>
        <strain evidence="2">03SP1</strain>
    </source>
</reference>
<sequence>MDNPWANAWATSETTTTSDEPGWEQSKTVNKPWIQPSDTTEPTWNPPSPQWTVNEPTWRPPTPQWSKPESETEFESEKEGEEWPKLSPSVADEEDVQDLVVAASEISPQSPSAVDAFGSFEAAQWHDNDIPQREDEDKDFRPIDEWELAKQEKAKQDQYVPPELLSTILTQLEILSKDIFLQKVPNHGMAPTTLARDIVEAVEGLEAVANQLIPTSISLEPIPPFPKSWIHKKTADAVRLSRHTNVSRQASPLAKYLESKGSTAWEAAIKSRPEPIHDDSDVLPVGWKVLDTQKGRGTVAIPEMKRKSTGLLSSFFGRNKSASPAPSTSTSPTPSPRHSIDLGEDPTSPTFAATTSTAKHILPSMTKPTPVPVPTPSTFPTTSAAISTAECNPSPDIFLPDSPPPSAVSRFLGRFSRTKPSNANATSMALSSDDLDFLTEHDTSKAVPSALDDDDDPLGFGSLQSNPVKKISLLASPVMAPPPTSSTSTKTTLPTPPVLPLGLPTPTTSSFAPEILDDARTPTTLKFNSAYPGTTSKQINGGKGFGWVPPTGSCIGEPTPTTPNSSSLPTLNASTGSTSAVRHSPFLPPPTKVGKRPTLVAIMSSSPSDRPAPSPKLPPPPGVGIHPAPPLLAAPGSGSQVNSPSRISNGSFPSEAQFKAPGGSPEKDTLPPLPNESYAGPSSSVHNDDDFADFQDSSFASFRIAPSSLGFSPAHSHRFNQSISSTSSASETSFFGGLGDSSMDSNMSMSGSSVSGEDRDSMFSNFDEFVSGLTVPPSTNAKSQPASHSLSNALVSQPAQSSPPLIVPSSQQLARQSKLLHQRTQSPLDSVKGKPRPSTSSGASSPLPTLSRQNTGNTSFPAPVLSSGSSLTLSRQNTGNGNGNGHRSFTPVITSTSRQNTGTFPSVIMSTAHSGRRTEAEGLSGIPPVLPAPPGSGSSLAAAKPSGSVADSDIFGNYEGNASTLPPVLLPPSTANKGMSSENDDPLDLFGGSMGTGRSQSLSVPPLGASTGKSSGGLSAQDLSFFEGL</sequence>
<feature type="region of interest" description="Disordered" evidence="1">
    <location>
        <begin position="1"/>
        <end position="94"/>
    </location>
</feature>
<feature type="region of interest" description="Disordered" evidence="1">
    <location>
        <begin position="773"/>
        <end position="905"/>
    </location>
</feature>
<dbReference type="GeneID" id="66076475"/>
<feature type="compositionally biased region" description="Low complexity" evidence="1">
    <location>
        <begin position="722"/>
        <end position="733"/>
    </location>
</feature>
<evidence type="ECO:0000313" key="3">
    <source>
        <dbReference type="Proteomes" id="UP001049176"/>
    </source>
</evidence>
<feature type="compositionally biased region" description="Polar residues" evidence="1">
    <location>
        <begin position="776"/>
        <end position="815"/>
    </location>
</feature>
<keyword evidence="3" id="KW-1185">Reference proteome</keyword>
<name>A0A9P7S3A6_9AGAR</name>
<feature type="compositionally biased region" description="Polar residues" evidence="1">
    <location>
        <begin position="637"/>
        <end position="654"/>
    </location>
</feature>
<dbReference type="AlphaFoldDB" id="A0A9P7S3A6"/>
<feature type="compositionally biased region" description="Low complexity" evidence="1">
    <location>
        <begin position="321"/>
        <end position="332"/>
    </location>
</feature>
<feature type="region of interest" description="Disordered" evidence="1">
    <location>
        <begin position="314"/>
        <end position="352"/>
    </location>
</feature>
<comment type="caution">
    <text evidence="2">The sequence shown here is derived from an EMBL/GenBank/DDBJ whole genome shotgun (WGS) entry which is preliminary data.</text>
</comment>
<feature type="compositionally biased region" description="Polar residues" evidence="1">
    <location>
        <begin position="837"/>
        <end position="905"/>
    </location>
</feature>
<dbReference type="EMBL" id="CM032184">
    <property type="protein sequence ID" value="KAG7093748.1"/>
    <property type="molecule type" value="Genomic_DNA"/>
</dbReference>
<feature type="compositionally biased region" description="Low complexity" evidence="1">
    <location>
        <begin position="558"/>
        <end position="572"/>
    </location>
</feature>
<feature type="region of interest" description="Disordered" evidence="1">
    <location>
        <begin position="972"/>
        <end position="1029"/>
    </location>
</feature>
<feature type="region of interest" description="Disordered" evidence="1">
    <location>
        <begin position="479"/>
        <end position="500"/>
    </location>
</feature>
<dbReference type="RefSeq" id="XP_043010218.1">
    <property type="nucleotide sequence ID" value="XM_043152132.1"/>
</dbReference>
<feature type="compositionally biased region" description="Polar residues" evidence="1">
    <location>
        <begin position="9"/>
        <end position="29"/>
    </location>
</feature>
<evidence type="ECO:0000256" key="1">
    <source>
        <dbReference type="SAM" id="MobiDB-lite"/>
    </source>
</evidence>
<proteinExistence type="predicted"/>
<protein>
    <submittedName>
        <fullName evidence="2">Uncharacterized protein</fullName>
    </submittedName>
</protein>
<organism evidence="2 3">
    <name type="scientific">Marasmius oreades</name>
    <name type="common">fairy-ring Marasmius</name>
    <dbReference type="NCBI Taxonomy" id="181124"/>
    <lineage>
        <taxon>Eukaryota</taxon>
        <taxon>Fungi</taxon>
        <taxon>Dikarya</taxon>
        <taxon>Basidiomycota</taxon>
        <taxon>Agaricomycotina</taxon>
        <taxon>Agaricomycetes</taxon>
        <taxon>Agaricomycetidae</taxon>
        <taxon>Agaricales</taxon>
        <taxon>Marasmiineae</taxon>
        <taxon>Marasmiaceae</taxon>
        <taxon>Marasmius</taxon>
    </lineage>
</organism>
<feature type="compositionally biased region" description="Polar residues" evidence="1">
    <location>
        <begin position="1011"/>
        <end position="1022"/>
    </location>
</feature>
<dbReference type="Proteomes" id="UP001049176">
    <property type="component" value="Chromosome 4"/>
</dbReference>
<feature type="compositionally biased region" description="Basic and acidic residues" evidence="1">
    <location>
        <begin position="75"/>
        <end position="84"/>
    </location>
</feature>
<dbReference type="OrthoDB" id="3262497at2759"/>
<evidence type="ECO:0000313" key="2">
    <source>
        <dbReference type="EMBL" id="KAG7093748.1"/>
    </source>
</evidence>
<feature type="compositionally biased region" description="Low complexity" evidence="1">
    <location>
        <begin position="740"/>
        <end position="755"/>
    </location>
</feature>
<accession>A0A9P7S3A6</accession>